<proteinExistence type="predicted"/>
<reference evidence="1" key="1">
    <citation type="submission" date="2018-07" db="EMBL/GenBank/DDBJ databases">
        <authorList>
            <consortium name="GenomeTrakr network: Whole genome sequencing for foodborne pathogen traceback"/>
        </authorList>
    </citation>
    <scope>NUCLEOTIDE SEQUENCE</scope>
    <source>
        <strain evidence="1">FDA00000128</strain>
    </source>
</reference>
<dbReference type="EMBL" id="AALOES010000022">
    <property type="protein sequence ID" value="EDB6607413.1"/>
    <property type="molecule type" value="Genomic_DNA"/>
</dbReference>
<evidence type="ECO:0000313" key="1">
    <source>
        <dbReference type="EMBL" id="EDB6607413.1"/>
    </source>
</evidence>
<accession>A0A627DQE0</accession>
<dbReference type="AlphaFoldDB" id="A0A627DQE0"/>
<organism evidence="1">
    <name type="scientific">Salmonella senftenberg</name>
    <dbReference type="NCBI Taxonomy" id="28150"/>
    <lineage>
        <taxon>Bacteria</taxon>
        <taxon>Pseudomonadati</taxon>
        <taxon>Pseudomonadota</taxon>
        <taxon>Gammaproteobacteria</taxon>
        <taxon>Enterobacterales</taxon>
        <taxon>Enterobacteriaceae</taxon>
        <taxon>Salmonella</taxon>
    </lineage>
</organism>
<name>A0A627DQE0_SALSE</name>
<comment type="caution">
    <text evidence="1">The sequence shown here is derived from an EMBL/GenBank/DDBJ whole genome shotgun (WGS) entry which is preliminary data.</text>
</comment>
<protein>
    <submittedName>
        <fullName evidence="1">EscD/YscD/HrpQ family type III secretion system inner membrane ring protein</fullName>
    </submittedName>
</protein>
<feature type="non-terminal residue" evidence="1">
    <location>
        <position position="69"/>
    </location>
</feature>
<sequence>MAYLMVNPKNSWKIRFLGHVLQGREVWLNEGNLSLGEKGCDICIPLTINEKIILREQADSLFVDAGKAR</sequence>
<gene>
    <name evidence="1" type="ORF">AHQ84_15805</name>
</gene>